<gene>
    <name evidence="2" type="ORF">GCM10009017_06050</name>
</gene>
<dbReference type="Proteomes" id="UP000614609">
    <property type="component" value="Unassembled WGS sequence"/>
</dbReference>
<sequence>MPFARPMPDDSRRGRLTVAVSSLLLAAGVFVLDWDVRVLLLCYWLEAGFVVARDAVQSLFAARPPADAYRPSDTRAPFPLSALAAVRGGIEVAGLPPLYPRNVPHVLLTLLAFCALWPLAGLAVSGALGPAPYASFPPGAFAAAAATFGVGQAIRLVEWGRTHEFETAAATGGLTRRYLVFLVALAFAVPPVFAAAEASGVPDLVLGTCLVATRATYGLAEARHPGFVRSLVYTDETVGDADPVETPDTDPVATHRTDPWGTTATAVLHGALVSVLGPTAFLVLLAGLVGMTVGGAGFSRPALGAVAGALCIVASRSLVAVLIEARVAEAPLVYRVHADALVAHNGLTDAAQWVTPRATITDATVSRTRLVPGADTVRVECADGTSRTLRHVSNAEALAARLAP</sequence>
<evidence type="ECO:0000256" key="1">
    <source>
        <dbReference type="SAM" id="Phobius"/>
    </source>
</evidence>
<dbReference type="InterPro" id="IPR045466">
    <property type="entry name" value="DUF6498"/>
</dbReference>
<reference evidence="2" key="2">
    <citation type="submission" date="2020-09" db="EMBL/GenBank/DDBJ databases">
        <authorList>
            <person name="Sun Q."/>
            <person name="Ohkuma M."/>
        </authorList>
    </citation>
    <scope>NUCLEOTIDE SEQUENCE</scope>
    <source>
        <strain evidence="2">JCM 16108</strain>
    </source>
</reference>
<feature type="transmembrane region" description="Helical" evidence="1">
    <location>
        <begin position="106"/>
        <end position="128"/>
    </location>
</feature>
<feature type="transmembrane region" description="Helical" evidence="1">
    <location>
        <begin position="302"/>
        <end position="323"/>
    </location>
</feature>
<protein>
    <submittedName>
        <fullName evidence="2">Uncharacterized protein</fullName>
    </submittedName>
</protein>
<evidence type="ECO:0000313" key="3">
    <source>
        <dbReference type="Proteomes" id="UP000614609"/>
    </source>
</evidence>
<evidence type="ECO:0000313" key="2">
    <source>
        <dbReference type="EMBL" id="GGM58742.1"/>
    </source>
</evidence>
<feature type="transmembrane region" description="Helical" evidence="1">
    <location>
        <begin position="178"/>
        <end position="196"/>
    </location>
</feature>
<feature type="transmembrane region" description="Helical" evidence="1">
    <location>
        <begin position="266"/>
        <end position="290"/>
    </location>
</feature>
<organism evidence="2 3">
    <name type="scientific">Halarchaeum rubridurum</name>
    <dbReference type="NCBI Taxonomy" id="489911"/>
    <lineage>
        <taxon>Archaea</taxon>
        <taxon>Methanobacteriati</taxon>
        <taxon>Methanobacteriota</taxon>
        <taxon>Stenosarchaea group</taxon>
        <taxon>Halobacteria</taxon>
        <taxon>Halobacteriales</taxon>
        <taxon>Halobacteriaceae</taxon>
    </lineage>
</organism>
<feature type="transmembrane region" description="Helical" evidence="1">
    <location>
        <begin position="140"/>
        <end position="157"/>
    </location>
</feature>
<dbReference type="EMBL" id="BMOO01000001">
    <property type="protein sequence ID" value="GGM58742.1"/>
    <property type="molecule type" value="Genomic_DNA"/>
</dbReference>
<keyword evidence="3" id="KW-1185">Reference proteome</keyword>
<dbReference type="Pfam" id="PF20108">
    <property type="entry name" value="DUF6498"/>
    <property type="match status" value="1"/>
</dbReference>
<name>A0A830FTG8_9EURY</name>
<proteinExistence type="predicted"/>
<keyword evidence="1" id="KW-0812">Transmembrane</keyword>
<reference evidence="2" key="1">
    <citation type="journal article" date="2014" name="Int. J. Syst. Evol. Microbiol.">
        <title>Complete genome sequence of Corynebacterium casei LMG S-19264T (=DSM 44701T), isolated from a smear-ripened cheese.</title>
        <authorList>
            <consortium name="US DOE Joint Genome Institute (JGI-PGF)"/>
            <person name="Walter F."/>
            <person name="Albersmeier A."/>
            <person name="Kalinowski J."/>
            <person name="Ruckert C."/>
        </authorList>
    </citation>
    <scope>NUCLEOTIDE SEQUENCE</scope>
    <source>
        <strain evidence="2">JCM 16108</strain>
    </source>
</reference>
<keyword evidence="1" id="KW-0472">Membrane</keyword>
<dbReference type="AlphaFoldDB" id="A0A830FTG8"/>
<accession>A0A830FTG8</accession>
<comment type="caution">
    <text evidence="2">The sequence shown here is derived from an EMBL/GenBank/DDBJ whole genome shotgun (WGS) entry which is preliminary data.</text>
</comment>
<keyword evidence="1" id="KW-1133">Transmembrane helix</keyword>